<evidence type="ECO:0000259" key="3">
    <source>
        <dbReference type="Pfam" id="PF07833"/>
    </source>
</evidence>
<feature type="domain" description="Copper amine oxidase-like N-terminal" evidence="3">
    <location>
        <begin position="44"/>
        <end position="152"/>
    </location>
</feature>
<dbReference type="InterPro" id="IPR021860">
    <property type="entry name" value="Peptidase_S12_Pab87-rel_C"/>
</dbReference>
<accession>A0A166TEI6</accession>
<comment type="caution">
    <text evidence="5">The sequence shown here is derived from an EMBL/GenBank/DDBJ whole genome shotgun (WGS) entry which is preliminary data.</text>
</comment>
<dbReference type="SUPFAM" id="SSF55383">
    <property type="entry name" value="Copper amine oxidase, domain N"/>
    <property type="match status" value="1"/>
</dbReference>
<dbReference type="PANTHER" id="PTHR46825:SF9">
    <property type="entry name" value="BETA-LACTAMASE-RELATED DOMAIN-CONTAINING PROTEIN"/>
    <property type="match status" value="1"/>
</dbReference>
<feature type="signal peptide" evidence="1">
    <location>
        <begin position="1"/>
        <end position="27"/>
    </location>
</feature>
<name>A0A166TEI6_9CLOT</name>
<dbReference type="Gene3D" id="3.40.710.10">
    <property type="entry name" value="DD-peptidase/beta-lactamase superfamily"/>
    <property type="match status" value="1"/>
</dbReference>
<feature type="domain" description="Peptidase S12 Pab87-related C-terminal" evidence="4">
    <location>
        <begin position="513"/>
        <end position="593"/>
    </location>
</feature>
<organism evidence="5 7">
    <name type="scientific">Clostridium coskatii</name>
    <dbReference type="NCBI Taxonomy" id="1705578"/>
    <lineage>
        <taxon>Bacteria</taxon>
        <taxon>Bacillati</taxon>
        <taxon>Bacillota</taxon>
        <taxon>Clostridia</taxon>
        <taxon>Eubacteriales</taxon>
        <taxon>Clostridiaceae</taxon>
        <taxon>Clostridium</taxon>
    </lineage>
</organism>
<dbReference type="PATRIC" id="fig|1705578.3.peg.4185"/>
<dbReference type="SUPFAM" id="SSF56601">
    <property type="entry name" value="beta-lactamase/transpeptidase-like"/>
    <property type="match status" value="1"/>
</dbReference>
<dbReference type="AlphaFoldDB" id="A0A166TEI6"/>
<evidence type="ECO:0000256" key="1">
    <source>
        <dbReference type="SAM" id="SignalP"/>
    </source>
</evidence>
<dbReference type="Pfam" id="PF11954">
    <property type="entry name" value="DUF3471"/>
    <property type="match status" value="1"/>
</dbReference>
<feature type="chain" id="PRO_5038397243" evidence="1">
    <location>
        <begin position="28"/>
        <end position="605"/>
    </location>
</feature>
<evidence type="ECO:0000259" key="2">
    <source>
        <dbReference type="Pfam" id="PF00144"/>
    </source>
</evidence>
<evidence type="ECO:0000313" key="8">
    <source>
        <dbReference type="Proteomes" id="UP000093694"/>
    </source>
</evidence>
<dbReference type="PANTHER" id="PTHR46825">
    <property type="entry name" value="D-ALANYL-D-ALANINE-CARBOXYPEPTIDASE/ENDOPEPTIDASE AMPH"/>
    <property type="match status" value="1"/>
</dbReference>
<dbReference type="InterPro" id="IPR012338">
    <property type="entry name" value="Beta-lactam/transpept-like"/>
</dbReference>
<keyword evidence="8" id="KW-1185">Reference proteome</keyword>
<dbReference type="InterPro" id="IPR036582">
    <property type="entry name" value="Mao_N_sf"/>
</dbReference>
<sequence length="605" mass="67068">MIKKVFSCILISTFLVFSNAAIVSVNASPAITTKSTSDVITVSMDGTNVSSKDGQPYQDSNSIVMVPLNAVIQKLGNNSNIQIKDGSAALTTSDFTIKLENNNKKVIINNEVFSLSTAPIIKGATVFVPLEFFSQFLGKTIDWDSSAKTAKILTPAKNTEEYFQSVVNSTRYLNTSQKLDNYLSLLQSADNFHGSVLVAQDGNILIDKGYGKADAEQNIKNTPQTEFPIGSMTKQFTAMAIMQLVEKGLINENDPLSKYVPDFPKGDTITIKNLLTHTSGIQNCTNFPEFWSMKLDSFKDINNVINLFKNKPLEFTPGTDFDYTNSGYILLGYIVTKVSGMSYIDYLQKNIFDPLNMKSTGLGYNGADKMYTSTGYSGYLDQYPISDEITLNGAYGAGALYSTTEDLYKWDRALYTEKLVKQSTLKKIFTNYVQMSKNGPYYGYGWMLTDGKYGREIYHGGNVLGFTGNIARYPDKDLTIIMLTNVGYYNVNSLNDALSNICMGGSYELPSAKQVVKVDSKTLDKYAGNYAIPGGLNISITSNGSHLYYEQDGSKAKYQLFPESQNKFFLRVSNVEIKFNVNVKDQTTGLDLYQLGEDIQIDKSK</sequence>
<dbReference type="InterPro" id="IPR050491">
    <property type="entry name" value="AmpC-like"/>
</dbReference>
<evidence type="ECO:0000313" key="6">
    <source>
        <dbReference type="EMBL" id="OBR94444.1"/>
    </source>
</evidence>
<gene>
    <name evidence="5" type="primary">pbpE_3</name>
    <name evidence="6" type="synonym">pbpE_2</name>
    <name evidence="6" type="ORF">CLCOS_19430</name>
    <name evidence="5" type="ORF">WX73_04077</name>
</gene>
<proteinExistence type="predicted"/>
<protein>
    <submittedName>
        <fullName evidence="5">Penicillin-binding protein 4</fullName>
    </submittedName>
</protein>
<evidence type="ECO:0000313" key="7">
    <source>
        <dbReference type="Proteomes" id="UP000077384"/>
    </source>
</evidence>
<dbReference type="EMBL" id="LITQ01000011">
    <property type="protein sequence ID" value="OAA93581.1"/>
    <property type="molecule type" value="Genomic_DNA"/>
</dbReference>
<keyword evidence="1" id="KW-0732">Signal</keyword>
<reference evidence="5 7" key="1">
    <citation type="journal article" date="2015" name="Biotechnol. Bioeng.">
        <title>Genome sequence and phenotypic characterization of Caulobacter segnis.</title>
        <authorList>
            <person name="Patel S."/>
            <person name="Fletcher B."/>
            <person name="Scott D.C."/>
            <person name="Ely B."/>
        </authorList>
    </citation>
    <scope>NUCLEOTIDE SEQUENCE [LARGE SCALE GENOMIC DNA]</scope>
    <source>
        <strain evidence="5 7">PS02</strain>
    </source>
</reference>
<dbReference type="Pfam" id="PF07833">
    <property type="entry name" value="Cu_amine_oxidN1"/>
    <property type="match status" value="1"/>
</dbReference>
<dbReference type="InterPro" id="IPR001466">
    <property type="entry name" value="Beta-lactam-related"/>
</dbReference>
<feature type="domain" description="Beta-lactamase-related" evidence="2">
    <location>
        <begin position="195"/>
        <end position="492"/>
    </location>
</feature>
<dbReference type="Proteomes" id="UP000077384">
    <property type="component" value="Unassembled WGS sequence"/>
</dbReference>
<dbReference type="Proteomes" id="UP000093694">
    <property type="component" value="Unassembled WGS sequence"/>
</dbReference>
<dbReference type="RefSeq" id="WP_063600758.1">
    <property type="nucleotide sequence ID" value="NZ_LITQ01000011.1"/>
</dbReference>
<dbReference type="InterPro" id="IPR012854">
    <property type="entry name" value="Cu_amine_oxidase-like_N"/>
</dbReference>
<reference evidence="6 8" key="2">
    <citation type="journal article" date="2016" name="Front. Microbiol.">
        <title>Industrial Acetogenic Biocatalysts: A Comparative Metabolic and Genomic Analysis.</title>
        <authorList>
            <person name="Bengelsdorf F."/>
            <person name="Poehlein A."/>
            <person name="Sonja S."/>
            <person name="Erz C."/>
            <person name="Hummel T."/>
            <person name="Hoffmeister S."/>
            <person name="Daniel R."/>
            <person name="Durre P."/>
        </authorList>
    </citation>
    <scope>NUCLEOTIDE SEQUENCE [LARGE SCALE GENOMIC DNA]</scope>
    <source>
        <strain evidence="6 8">PTA-10522</strain>
    </source>
</reference>
<dbReference type="Gene3D" id="3.30.457.10">
    <property type="entry name" value="Copper amine oxidase-like, N-terminal domain"/>
    <property type="match status" value="1"/>
</dbReference>
<evidence type="ECO:0000259" key="4">
    <source>
        <dbReference type="Pfam" id="PF11954"/>
    </source>
</evidence>
<evidence type="ECO:0000313" key="5">
    <source>
        <dbReference type="EMBL" id="OAA93581.1"/>
    </source>
</evidence>
<dbReference type="Pfam" id="PF00144">
    <property type="entry name" value="Beta-lactamase"/>
    <property type="match status" value="1"/>
</dbReference>
<dbReference type="EMBL" id="LROR01000045">
    <property type="protein sequence ID" value="OBR94444.1"/>
    <property type="molecule type" value="Genomic_DNA"/>
</dbReference>